<evidence type="ECO:0000256" key="5">
    <source>
        <dbReference type="SAM" id="Phobius"/>
    </source>
</evidence>
<dbReference type="PANTHER" id="PTHR43531">
    <property type="entry name" value="PROTEIN ICFG"/>
    <property type="match status" value="1"/>
</dbReference>
<dbReference type="InterPro" id="IPR004089">
    <property type="entry name" value="MCPsignal_dom"/>
</dbReference>
<evidence type="ECO:0000256" key="1">
    <source>
        <dbReference type="ARBA" id="ARBA00022500"/>
    </source>
</evidence>
<dbReference type="Pfam" id="PF00672">
    <property type="entry name" value="HAMP"/>
    <property type="match status" value="1"/>
</dbReference>
<keyword evidence="5" id="KW-1133">Transmembrane helix</keyword>
<dbReference type="EMBL" id="JBBMFM010000043">
    <property type="protein sequence ID" value="MEQ2425865.1"/>
    <property type="molecule type" value="Genomic_DNA"/>
</dbReference>
<feature type="region of interest" description="Disordered" evidence="4">
    <location>
        <begin position="358"/>
        <end position="382"/>
    </location>
</feature>
<dbReference type="PANTHER" id="PTHR43531:SF11">
    <property type="entry name" value="METHYL-ACCEPTING CHEMOTAXIS PROTEIN 3"/>
    <property type="match status" value="1"/>
</dbReference>
<keyword evidence="3" id="KW-0807">Transducer</keyword>
<keyword evidence="9" id="KW-1185">Reference proteome</keyword>
<evidence type="ECO:0000256" key="3">
    <source>
        <dbReference type="PROSITE-ProRule" id="PRU00284"/>
    </source>
</evidence>
<feature type="domain" description="Methyl-accepting transducer" evidence="6">
    <location>
        <begin position="313"/>
        <end position="542"/>
    </location>
</feature>
<dbReference type="SUPFAM" id="SSF58104">
    <property type="entry name" value="Methyl-accepting chemotaxis protein (MCP) signaling domain"/>
    <property type="match status" value="1"/>
</dbReference>
<dbReference type="InterPro" id="IPR051310">
    <property type="entry name" value="MCP_chemotaxis"/>
</dbReference>
<accession>A0ABV1D7B6</accession>
<keyword evidence="1" id="KW-0145">Chemotaxis</keyword>
<sequence length="562" mass="60552">MKNMKLGKKLVISYAVLLILLVAGTAVSIINLVSLSRQIEVFYDGPFLVKGSANIINSNFERMQKAVYRTIVNEDEALISDAMENAKASAQEIENQIPFVREHFKSDQQIVDRLEDQLDRLAPMRETVMSLASQNRNKEAVAYMEANNIPTIKAAQAELDLLIENSNLKGEELISGLRQSQIKAIFMLGVLGIGSVLASLMFSTYITRSITVPVAELEQAAENLAHGNLNAAAIQYTSRDELGSLAESMRRASGTLKSILHDEGYLLGRMAEGDFAVQSRVPEQYEGDFIKVLDSIRQIEDSLSNTLSQINLSSDQVASEASQVSSGAQLLSQGAAEQAASIEELAANIMSISGQVKENADHAGEASQRAGAAGDETEESNRRMQDMMAAMADISSSSREIGKIIKTIDDIAFQTNILALNAAVEAARAGEAGKGFSVVAEEIRNLAIRSSEASKNTASLIMASLDSIRAGTDIADETARSLETVLDSVRLVTESVGRIAAASRQQALSIRQIEKGIDQISDVVQTNSATAEESAAASEELSAQAQFLKSLTGQFRLKPDKL</sequence>
<proteinExistence type="inferred from homology"/>
<dbReference type="PRINTS" id="PR00260">
    <property type="entry name" value="CHEMTRNSDUCR"/>
</dbReference>
<keyword evidence="5" id="KW-0812">Transmembrane</keyword>
<dbReference type="CDD" id="cd11386">
    <property type="entry name" value="MCP_signal"/>
    <property type="match status" value="1"/>
</dbReference>
<dbReference type="SMART" id="SM00304">
    <property type="entry name" value="HAMP"/>
    <property type="match status" value="1"/>
</dbReference>
<dbReference type="PROSITE" id="PS50111">
    <property type="entry name" value="CHEMOTAXIS_TRANSDUC_2"/>
    <property type="match status" value="1"/>
</dbReference>
<dbReference type="InterPro" id="IPR004090">
    <property type="entry name" value="Chemotax_Me-accpt_rcpt"/>
</dbReference>
<reference evidence="8 9" key="1">
    <citation type="submission" date="2024-03" db="EMBL/GenBank/DDBJ databases">
        <title>Human intestinal bacterial collection.</title>
        <authorList>
            <person name="Pauvert C."/>
            <person name="Hitch T.C.A."/>
            <person name="Clavel T."/>
        </authorList>
    </citation>
    <scope>NUCLEOTIDE SEQUENCE [LARGE SCALE GENOMIC DNA]</scope>
    <source>
        <strain evidence="8 9">CLA-SR-H021</strain>
    </source>
</reference>
<feature type="transmembrane region" description="Helical" evidence="5">
    <location>
        <begin position="184"/>
        <end position="206"/>
    </location>
</feature>
<dbReference type="InterPro" id="IPR024478">
    <property type="entry name" value="HlyB_4HB_MCP"/>
</dbReference>
<evidence type="ECO:0000256" key="4">
    <source>
        <dbReference type="SAM" id="MobiDB-lite"/>
    </source>
</evidence>
<feature type="domain" description="HAMP" evidence="7">
    <location>
        <begin position="208"/>
        <end position="261"/>
    </location>
</feature>
<gene>
    <name evidence="8" type="ORF">WMQ36_12865</name>
</gene>
<name>A0ABV1D7B6_9FIRM</name>
<comment type="similarity">
    <text evidence="2">Belongs to the methyl-accepting chemotaxis (MCP) protein family.</text>
</comment>
<evidence type="ECO:0000259" key="6">
    <source>
        <dbReference type="PROSITE" id="PS50111"/>
    </source>
</evidence>
<dbReference type="Gene3D" id="6.10.340.10">
    <property type="match status" value="1"/>
</dbReference>
<dbReference type="CDD" id="cd06225">
    <property type="entry name" value="HAMP"/>
    <property type="match status" value="1"/>
</dbReference>
<evidence type="ECO:0000259" key="7">
    <source>
        <dbReference type="PROSITE" id="PS50885"/>
    </source>
</evidence>
<evidence type="ECO:0000256" key="2">
    <source>
        <dbReference type="ARBA" id="ARBA00029447"/>
    </source>
</evidence>
<protein>
    <submittedName>
        <fullName evidence="8">HAMP domain-containing methyl-accepting chemotaxis protein</fullName>
    </submittedName>
</protein>
<dbReference type="SMART" id="SM00283">
    <property type="entry name" value="MA"/>
    <property type="match status" value="1"/>
</dbReference>
<dbReference type="Pfam" id="PF12729">
    <property type="entry name" value="4HB_MCP_1"/>
    <property type="match status" value="1"/>
</dbReference>
<organism evidence="8 9">
    <name type="scientific">Enterocloster hominis</name>
    <name type="common">ex Hitch et al. 2024</name>
    <dbReference type="NCBI Taxonomy" id="1917870"/>
    <lineage>
        <taxon>Bacteria</taxon>
        <taxon>Bacillati</taxon>
        <taxon>Bacillota</taxon>
        <taxon>Clostridia</taxon>
        <taxon>Lachnospirales</taxon>
        <taxon>Lachnospiraceae</taxon>
        <taxon>Enterocloster</taxon>
    </lineage>
</organism>
<evidence type="ECO:0000313" key="8">
    <source>
        <dbReference type="EMBL" id="MEQ2425865.1"/>
    </source>
</evidence>
<dbReference type="RefSeq" id="WP_008717220.1">
    <property type="nucleotide sequence ID" value="NZ_JBBMFM010000043.1"/>
</dbReference>
<dbReference type="Proteomes" id="UP001454086">
    <property type="component" value="Unassembled WGS sequence"/>
</dbReference>
<dbReference type="Pfam" id="PF00015">
    <property type="entry name" value="MCPsignal"/>
    <property type="match status" value="1"/>
</dbReference>
<keyword evidence="5" id="KW-0472">Membrane</keyword>
<dbReference type="InterPro" id="IPR003660">
    <property type="entry name" value="HAMP_dom"/>
</dbReference>
<evidence type="ECO:0000313" key="9">
    <source>
        <dbReference type="Proteomes" id="UP001454086"/>
    </source>
</evidence>
<dbReference type="Gene3D" id="1.10.287.950">
    <property type="entry name" value="Methyl-accepting chemotaxis protein"/>
    <property type="match status" value="1"/>
</dbReference>
<comment type="caution">
    <text evidence="8">The sequence shown here is derived from an EMBL/GenBank/DDBJ whole genome shotgun (WGS) entry which is preliminary data.</text>
</comment>
<feature type="transmembrane region" description="Helical" evidence="5">
    <location>
        <begin position="12"/>
        <end position="33"/>
    </location>
</feature>
<dbReference type="PROSITE" id="PS50885">
    <property type="entry name" value="HAMP"/>
    <property type="match status" value="1"/>
</dbReference>